<dbReference type="InterPro" id="IPR036388">
    <property type="entry name" value="WH-like_DNA-bd_sf"/>
</dbReference>
<dbReference type="Pfam" id="PF07574">
    <property type="entry name" value="SMC_Nse1"/>
    <property type="match status" value="1"/>
</dbReference>
<comment type="similarity">
    <text evidence="5">Belongs to the SURF1 family.</text>
</comment>
<keyword evidence="5" id="KW-0999">Mitochondrion inner membrane</keyword>
<reference evidence="7 8" key="1">
    <citation type="submission" date="2024-05" db="EMBL/GenBank/DDBJ databases">
        <title>Haplotype-resolved chromosome-level genome assembly of Huyou (Citrus changshanensis).</title>
        <authorList>
            <person name="Miao C."/>
            <person name="Chen W."/>
            <person name="Wu Y."/>
            <person name="Wang L."/>
            <person name="Zhao S."/>
            <person name="Grierson D."/>
            <person name="Xu C."/>
            <person name="Chen K."/>
        </authorList>
    </citation>
    <scope>NUCLEOTIDE SEQUENCE [LARGE SCALE GENOMIC DNA]</scope>
    <source>
        <strain evidence="7">01-14</strain>
        <tissue evidence="7">Leaf</tissue>
    </source>
</reference>
<accession>A0AAP0QWG4</accession>
<dbReference type="Proteomes" id="UP001428341">
    <property type="component" value="Unassembled WGS sequence"/>
</dbReference>
<dbReference type="CDD" id="cd06662">
    <property type="entry name" value="SURF1"/>
    <property type="match status" value="1"/>
</dbReference>
<organism evidence="7 8">
    <name type="scientific">Citrus x changshan-huyou</name>
    <dbReference type="NCBI Taxonomy" id="2935761"/>
    <lineage>
        <taxon>Eukaryota</taxon>
        <taxon>Viridiplantae</taxon>
        <taxon>Streptophyta</taxon>
        <taxon>Embryophyta</taxon>
        <taxon>Tracheophyta</taxon>
        <taxon>Spermatophyta</taxon>
        <taxon>Magnoliopsida</taxon>
        <taxon>eudicotyledons</taxon>
        <taxon>Gunneridae</taxon>
        <taxon>Pentapetalae</taxon>
        <taxon>rosids</taxon>
        <taxon>malvids</taxon>
        <taxon>Sapindales</taxon>
        <taxon>Rutaceae</taxon>
        <taxon>Aurantioideae</taxon>
        <taxon>Citrus</taxon>
    </lineage>
</organism>
<sequence>MKVKEKMAVASISKTLTKLGGGSSFLLNHRAPPRLYSSSAAAALSSAPQLSSSSQDQENVRKGSAPSSTWSKWLLFVPGAISFGLGTWQILRRQDKIKMLEYRQNRLQMDPLRLNITSPLTEDLKSLEFRRVICQGVFDEQRSIYVGPRSRSISGVTENGYYVITPLMPIPNNPQSVKSPVLVNRGWVPRSWRDKSSEVSRDSEQPLNLAPSVQQSQQSSWWWFWLKKPNIVEDDVPSIASVEVVGVVRGSEKPSIFVPANDPSSCQWFYVDVPAIARACGIPENSVYIEDINENVNPSNPYPLPKDVSTLLRSSVMPQDHLNYTLTWGTNDQINLCIHLLEEMAECRGGVVYGPEYLLLDVRLSYMKLHQYEKFHSVKSRKFERPAVELVVRYLLFVFDQIRARPMLGQTRSGPELLRLRLARPNVSRHISESVFRVLSTKSIKYFSKARFENKQKMPSLNWKHHALVQALMTRGPLKEKDFHAIFSGLTGKSPGAHQGLFNEYLLNINKELSSCQFELRACRDQYVGQVCYGVVNNVADEQSKLGTKYTVQQIAFFKGILEAIAQDVIAQGSISNIEALNIRLENQVLSTQGSQLLNGPLPAAFRNFTMSQKEKTLDEFVQDQWLCCTPDGKIGLGVRSCLDLRGWFRNLDVPFCEVCNEAVVKSSVPNSDFRRITRSSSRPASQRCSIDRWNWNMG</sequence>
<dbReference type="GO" id="GO:0006281">
    <property type="term" value="P:DNA repair"/>
    <property type="evidence" value="ECO:0007669"/>
    <property type="project" value="InterPro"/>
</dbReference>
<evidence type="ECO:0000256" key="6">
    <source>
        <dbReference type="SAM" id="MobiDB-lite"/>
    </source>
</evidence>
<dbReference type="PANTHER" id="PTHR23427:SF2">
    <property type="entry name" value="SURFEIT LOCUS PROTEIN 1"/>
    <property type="match status" value="1"/>
</dbReference>
<dbReference type="GO" id="GO:0030915">
    <property type="term" value="C:Smc5-Smc6 complex"/>
    <property type="evidence" value="ECO:0007669"/>
    <property type="project" value="InterPro"/>
</dbReference>
<dbReference type="PANTHER" id="PTHR23427">
    <property type="entry name" value="SURFEIT LOCUS PROTEIN"/>
    <property type="match status" value="1"/>
</dbReference>
<evidence type="ECO:0000313" key="8">
    <source>
        <dbReference type="Proteomes" id="UP001428341"/>
    </source>
</evidence>
<gene>
    <name evidence="7" type="ORF">WN944_009718</name>
</gene>
<evidence type="ECO:0000313" key="7">
    <source>
        <dbReference type="EMBL" id="KAK9221292.1"/>
    </source>
</evidence>
<evidence type="ECO:0000256" key="5">
    <source>
        <dbReference type="RuleBase" id="RU363076"/>
    </source>
</evidence>
<keyword evidence="8" id="KW-1185">Reference proteome</keyword>
<dbReference type="Gene3D" id="3.90.1150.220">
    <property type="match status" value="1"/>
</dbReference>
<dbReference type="Pfam" id="PF02104">
    <property type="entry name" value="SURF1"/>
    <property type="match status" value="1"/>
</dbReference>
<dbReference type="Gene3D" id="1.10.10.10">
    <property type="entry name" value="Winged helix-like DNA-binding domain superfamily/Winged helix DNA-binding domain"/>
    <property type="match status" value="1"/>
</dbReference>
<keyword evidence="4" id="KW-0472">Membrane</keyword>
<evidence type="ECO:0000256" key="4">
    <source>
        <dbReference type="ARBA" id="ARBA00023136"/>
    </source>
</evidence>
<comment type="function">
    <text evidence="5">Probably involved in the biogenesis of the COX complex.</text>
</comment>
<dbReference type="GO" id="GO:0005743">
    <property type="term" value="C:mitochondrial inner membrane"/>
    <property type="evidence" value="ECO:0007669"/>
    <property type="project" value="UniProtKB-SubCell"/>
</dbReference>
<proteinExistence type="inferred from homology"/>
<dbReference type="InterPro" id="IPR011513">
    <property type="entry name" value="Nse1"/>
</dbReference>
<keyword evidence="5" id="KW-0496">Mitochondrion</keyword>
<name>A0AAP0QWG4_9ROSI</name>
<evidence type="ECO:0000256" key="3">
    <source>
        <dbReference type="ARBA" id="ARBA00022989"/>
    </source>
</evidence>
<evidence type="ECO:0000256" key="1">
    <source>
        <dbReference type="ARBA" id="ARBA00004370"/>
    </source>
</evidence>
<feature type="region of interest" description="Disordered" evidence="6">
    <location>
        <begin position="47"/>
        <end position="66"/>
    </location>
</feature>
<protein>
    <recommendedName>
        <fullName evidence="5">SURF1-like protein</fullName>
    </recommendedName>
</protein>
<keyword evidence="2" id="KW-0812">Transmembrane</keyword>
<dbReference type="InterPro" id="IPR045214">
    <property type="entry name" value="Surf1/Surf4"/>
</dbReference>
<dbReference type="FunFam" id="3.90.1150.220:FF:000002">
    <property type="entry name" value="Non-structural maintenance of chromosomes element 1"/>
    <property type="match status" value="1"/>
</dbReference>
<comment type="subcellular location">
    <subcellularLocation>
        <location evidence="1">Membrane</location>
    </subcellularLocation>
    <subcellularLocation>
        <location evidence="5">Mitochondrion inner membrane</location>
        <topology evidence="5">Multi-pass membrane protein</topology>
    </subcellularLocation>
</comment>
<comment type="caution">
    <text evidence="7">The sequence shown here is derived from an EMBL/GenBank/DDBJ whole genome shotgun (WGS) entry which is preliminary data.</text>
</comment>
<dbReference type="InterPro" id="IPR002994">
    <property type="entry name" value="Surf1/Shy1"/>
</dbReference>
<keyword evidence="3" id="KW-1133">Transmembrane helix</keyword>
<dbReference type="PROSITE" id="PS50895">
    <property type="entry name" value="SURF1"/>
    <property type="match status" value="1"/>
</dbReference>
<dbReference type="AlphaFoldDB" id="A0AAP0QWG4"/>
<dbReference type="EMBL" id="JBCGBO010000002">
    <property type="protein sequence ID" value="KAK9221292.1"/>
    <property type="molecule type" value="Genomic_DNA"/>
</dbReference>
<evidence type="ECO:0000256" key="2">
    <source>
        <dbReference type="ARBA" id="ARBA00022692"/>
    </source>
</evidence>